<dbReference type="EMBL" id="MJUW02000063">
    <property type="protein sequence ID" value="OQD46015.1"/>
    <property type="molecule type" value="Genomic_DNA"/>
</dbReference>
<gene>
    <name evidence="1" type="ORF">BIY37_05415</name>
</gene>
<evidence type="ECO:0000313" key="1">
    <source>
        <dbReference type="EMBL" id="OQD46015.1"/>
    </source>
</evidence>
<proteinExistence type="predicted"/>
<sequence>MKNQYFGDINDYVKYGLLRCFAKAGLRIGVCWMLTPDDKRSDGRKIKYLSRPNEWAGHDSRLFNHLSKTLGARDGKHIRHIEGPIHIPHARFFGALVTDSLAERIAWRKDMFAVLDGSDLLFFDPDNGIEVPSKAVGRKDSSKYIYWEELTESWKRAKSLLVFQHFPRMKRNEYISARVEEMASRLSGSLVIPLRSPNVLFLLAFRPTDSTQILSAMEFIEKNWSRRVWRHNGT</sequence>
<dbReference type="RefSeq" id="WP_070066805.1">
    <property type="nucleotide sequence ID" value="NZ_MJUW02000063.1"/>
</dbReference>
<accession>A0A1V6M0X5</accession>
<organism evidence="1 2">
    <name type="scientific">Candidatus Brocadia sapporoensis</name>
    <dbReference type="NCBI Taxonomy" id="392547"/>
    <lineage>
        <taxon>Bacteria</taxon>
        <taxon>Pseudomonadati</taxon>
        <taxon>Planctomycetota</taxon>
        <taxon>Candidatus Brocadiia</taxon>
        <taxon>Candidatus Brocadiales</taxon>
        <taxon>Candidatus Brocadiaceae</taxon>
        <taxon>Candidatus Brocadia</taxon>
    </lineage>
</organism>
<reference evidence="1 2" key="1">
    <citation type="journal article" date="2016" name="Genome Announc.">
        <title>Draft Genome Sequence of the Anaerobic Ammonium-Oxidizing Bacterium 'Candidatus Brocadia sp. 40'.</title>
        <authorList>
            <person name="Ali M."/>
            <person name="Haroon M.F."/>
            <person name="Narita Y."/>
            <person name="Zhang L."/>
            <person name="Rangel Shaw D."/>
            <person name="Okabe S."/>
            <person name="Saikaly P.E."/>
        </authorList>
    </citation>
    <scope>NUCLEOTIDE SEQUENCE [LARGE SCALE GENOMIC DNA]</scope>
    <source>
        <strain evidence="1 2">40</strain>
    </source>
</reference>
<dbReference type="AlphaFoldDB" id="A0A1V6M0X5"/>
<name>A0A1V6M0X5_9BACT</name>
<dbReference type="Proteomes" id="UP000242219">
    <property type="component" value="Unassembled WGS sequence"/>
</dbReference>
<keyword evidence="2" id="KW-1185">Reference proteome</keyword>
<protein>
    <submittedName>
        <fullName evidence="1">Uncharacterized protein</fullName>
    </submittedName>
</protein>
<evidence type="ECO:0000313" key="2">
    <source>
        <dbReference type="Proteomes" id="UP000242219"/>
    </source>
</evidence>
<comment type="caution">
    <text evidence="1">The sequence shown here is derived from an EMBL/GenBank/DDBJ whole genome shotgun (WGS) entry which is preliminary data.</text>
</comment>